<protein>
    <submittedName>
        <fullName evidence="1">Uncharacterized protein</fullName>
    </submittedName>
</protein>
<sequence length="109" mass="12400">MNIAIIPVRKGGSCHFLITSRAHTNIGHTRYSLHAAHIRLATLKIKQEYKSRTTTTCMLVKNNWLVLHVGFLGIKYTCPSINERSNLSILATEFNMDTIPDNEHHINVF</sequence>
<dbReference type="AlphaFoldDB" id="A0A6M2F4F2"/>
<dbReference type="EMBL" id="GILB01010312">
    <property type="protein sequence ID" value="NUU90645.1"/>
    <property type="molecule type" value="Transcribed_RNA"/>
</dbReference>
<reference evidence="1" key="1">
    <citation type="submission" date="2020-03" db="EMBL/GenBank/DDBJ databases">
        <authorList>
            <person name="Zhang R."/>
        </authorList>
    </citation>
    <scope>NUCLEOTIDE SEQUENCE</scope>
</reference>
<organism evidence="1">
    <name type="scientific">Populus davidiana</name>
    <dbReference type="NCBI Taxonomy" id="266767"/>
    <lineage>
        <taxon>Eukaryota</taxon>
        <taxon>Viridiplantae</taxon>
        <taxon>Streptophyta</taxon>
        <taxon>Embryophyta</taxon>
        <taxon>Tracheophyta</taxon>
        <taxon>Spermatophyta</taxon>
        <taxon>Magnoliopsida</taxon>
        <taxon>eudicotyledons</taxon>
        <taxon>Gunneridae</taxon>
        <taxon>Pentapetalae</taxon>
        <taxon>rosids</taxon>
        <taxon>fabids</taxon>
        <taxon>Malpighiales</taxon>
        <taxon>Salicaceae</taxon>
        <taxon>Saliceae</taxon>
        <taxon>Populus</taxon>
    </lineage>
</organism>
<accession>A0A6M2F4F2</accession>
<proteinExistence type="predicted"/>
<name>A0A6M2F4F2_9ROSI</name>
<evidence type="ECO:0000313" key="1">
    <source>
        <dbReference type="EMBL" id="NUU90645.1"/>
    </source>
</evidence>